<evidence type="ECO:0000313" key="4">
    <source>
        <dbReference type="Proteomes" id="UP000295781"/>
    </source>
</evidence>
<dbReference type="AlphaFoldDB" id="A0A4P2PVL2"/>
<reference evidence="3 4" key="1">
    <citation type="submission" date="2015-09" db="EMBL/GenBank/DDBJ databases">
        <title>Sorangium comparison.</title>
        <authorList>
            <person name="Zaburannyi N."/>
            <person name="Bunk B."/>
            <person name="Overmann J."/>
            <person name="Mueller R."/>
        </authorList>
    </citation>
    <scope>NUCLEOTIDE SEQUENCE [LARGE SCALE GENOMIC DNA]</scope>
    <source>
        <strain evidence="3 4">So ceGT47</strain>
    </source>
</reference>
<gene>
    <name evidence="3" type="ORF">SOCEGT47_013110</name>
</gene>
<feature type="signal peptide" evidence="1">
    <location>
        <begin position="1"/>
        <end position="26"/>
    </location>
</feature>
<accession>A0A4P2PVL2</accession>
<dbReference type="PANTHER" id="PTHR12147">
    <property type="entry name" value="METALLOPEPTIDASE M28 FAMILY MEMBER"/>
    <property type="match status" value="1"/>
</dbReference>
<dbReference type="InterPro" id="IPR007484">
    <property type="entry name" value="Peptidase_M28"/>
</dbReference>
<proteinExistence type="predicted"/>
<dbReference type="OrthoDB" id="1521787at2"/>
<dbReference type="Proteomes" id="UP000295781">
    <property type="component" value="Chromosome"/>
</dbReference>
<name>A0A4P2PVL2_SORCE</name>
<dbReference type="PROSITE" id="PS51257">
    <property type="entry name" value="PROKAR_LIPOPROTEIN"/>
    <property type="match status" value="1"/>
</dbReference>
<organism evidence="3 4">
    <name type="scientific">Sorangium cellulosum</name>
    <name type="common">Polyangium cellulosum</name>
    <dbReference type="NCBI Taxonomy" id="56"/>
    <lineage>
        <taxon>Bacteria</taxon>
        <taxon>Pseudomonadati</taxon>
        <taxon>Myxococcota</taxon>
        <taxon>Polyangia</taxon>
        <taxon>Polyangiales</taxon>
        <taxon>Polyangiaceae</taxon>
        <taxon>Sorangium</taxon>
    </lineage>
</organism>
<evidence type="ECO:0000259" key="2">
    <source>
        <dbReference type="Pfam" id="PF04389"/>
    </source>
</evidence>
<protein>
    <recommendedName>
        <fullName evidence="2">Peptidase M28 domain-containing protein</fullName>
    </recommendedName>
</protein>
<evidence type="ECO:0000256" key="1">
    <source>
        <dbReference type="SAM" id="SignalP"/>
    </source>
</evidence>
<dbReference type="EMBL" id="CP012670">
    <property type="protein sequence ID" value="AUX20835.1"/>
    <property type="molecule type" value="Genomic_DNA"/>
</dbReference>
<dbReference type="GO" id="GO:0008235">
    <property type="term" value="F:metalloexopeptidase activity"/>
    <property type="evidence" value="ECO:0007669"/>
    <property type="project" value="InterPro"/>
</dbReference>
<dbReference type="RefSeq" id="WP_129346243.1">
    <property type="nucleotide sequence ID" value="NZ_CP012670.1"/>
</dbReference>
<dbReference type="SUPFAM" id="SSF53187">
    <property type="entry name" value="Zn-dependent exopeptidases"/>
    <property type="match status" value="1"/>
</dbReference>
<dbReference type="Gene3D" id="3.40.630.10">
    <property type="entry name" value="Zn peptidases"/>
    <property type="match status" value="1"/>
</dbReference>
<dbReference type="InterPro" id="IPR045175">
    <property type="entry name" value="M28_fam"/>
</dbReference>
<dbReference type="PANTHER" id="PTHR12147:SF26">
    <property type="entry name" value="PEPTIDASE M28 DOMAIN-CONTAINING PROTEIN"/>
    <property type="match status" value="1"/>
</dbReference>
<keyword evidence="1" id="KW-0732">Signal</keyword>
<evidence type="ECO:0000313" key="3">
    <source>
        <dbReference type="EMBL" id="AUX20835.1"/>
    </source>
</evidence>
<feature type="domain" description="Peptidase M28" evidence="2">
    <location>
        <begin position="234"/>
        <end position="428"/>
    </location>
</feature>
<sequence>MAARLHRSIAVVAGCAVLALGSASCATGEQDAPETGQLHVSLVRKDTVAAFLNRLATPDGQLVATRAPVEHAWQSATLKEERGASLHLVEGPLPDAALPGERARVGGFAVVAIPTGHDAHDWLGSHRYYAEPIAEREVAAPRAALGQGALALSEGGTEEELADITIDQRYLEARLKELSGATPVTVNGRTATLRERGSASGRSLARAWMRQHYEGMGFTVEEHPYNSGFRQGVNLTAEKAGADPSRVLIISAHYDTVSNAGADDDGSGVVSSLAIARALKDAKLRVGLRVVAFDQEEAGLVGSSAYARALDRTGELEQIVGVLDLEMTAYDSNDDGKYHVIHCDENTSADLAALVESAAARAELRLTRVDACTNRSDHAPFWRYGVPAVAISQNFFGDDSNPCYHRSCDKVDRLNWDYMRRLTEAAARAAAKLTL</sequence>
<dbReference type="Pfam" id="PF04389">
    <property type="entry name" value="Peptidase_M28"/>
    <property type="match status" value="1"/>
</dbReference>
<feature type="chain" id="PRO_5020612150" description="Peptidase M28 domain-containing protein" evidence="1">
    <location>
        <begin position="27"/>
        <end position="435"/>
    </location>
</feature>
<dbReference type="GO" id="GO:0006508">
    <property type="term" value="P:proteolysis"/>
    <property type="evidence" value="ECO:0007669"/>
    <property type="project" value="InterPro"/>
</dbReference>